<keyword evidence="2" id="KW-0378">Hydrolase</keyword>
<gene>
    <name evidence="2" type="ORF">B0B51_02560</name>
</gene>
<sequence>MRDVMLFSHANGFPVGTYRKMLDVLSETFDIHAVERFGHDPRFPVTRSWPGLVKELLAEIDAQPEPVWLVGHSLGGFLSLMAALRRPERVRGVVMLDSPIIAGWRARLLCMAQWLDIDASQSPAAATRNRRNLWPDLDAVWLHFKAKRTFDRWDEDVLRDYVEHGTEPIGREAERTLRFSREVEYRIYRTLPTDMGRKVAAGTPFPVGFVAGTRSREIRQVGLAVTRRIVGSRLRWIEGSRLYPMEKPLETVALIRELIGEMRADAGAARRAA</sequence>
<dbReference type="Proteomes" id="UP000189628">
    <property type="component" value="Chromosome"/>
</dbReference>
<dbReference type="PANTHER" id="PTHR43689:SF8">
    <property type="entry name" value="ALPHA_BETA-HYDROLASES SUPERFAMILY PROTEIN"/>
    <property type="match status" value="1"/>
</dbReference>
<dbReference type="InterPro" id="IPR000073">
    <property type="entry name" value="AB_hydrolase_1"/>
</dbReference>
<evidence type="ECO:0000313" key="2">
    <source>
        <dbReference type="EMBL" id="AQW29012.1"/>
    </source>
</evidence>
<reference evidence="2 3" key="1">
    <citation type="submission" date="2017-02" db="EMBL/GenBank/DDBJ databases">
        <title>Blood Disease Bacterium A2-HR MARDI.</title>
        <authorList>
            <person name="Badrun R."/>
            <person name="Abu Bakar N."/>
            <person name="Laboh R."/>
        </authorList>
    </citation>
    <scope>NUCLEOTIDE SEQUENCE [LARGE SCALE GENOMIC DNA]</scope>
    <source>
        <strain evidence="2 3">A2-HR MARDI</strain>
    </source>
</reference>
<dbReference type="AlphaFoldDB" id="A0A1U9VEA3"/>
<dbReference type="InterPro" id="IPR029058">
    <property type="entry name" value="AB_hydrolase_fold"/>
</dbReference>
<organism evidence="2 3">
    <name type="scientific">blood disease bacterium A2-HR MARDI</name>
    <dbReference type="NCBI Taxonomy" id="1944648"/>
    <lineage>
        <taxon>Bacteria</taxon>
        <taxon>Pseudomonadati</taxon>
        <taxon>Pseudomonadota</taxon>
        <taxon>Betaproteobacteria</taxon>
        <taxon>Burkholderiales</taxon>
        <taxon>Burkholderiaceae</taxon>
        <taxon>Ralstonia</taxon>
        <taxon>Ralstonia solanacearum species complex</taxon>
    </lineage>
</organism>
<dbReference type="RefSeq" id="WP_078221774.1">
    <property type="nucleotide sequence ID" value="NZ_CP019911.1"/>
</dbReference>
<dbReference type="EMBL" id="CP019911">
    <property type="protein sequence ID" value="AQW29012.1"/>
    <property type="molecule type" value="Genomic_DNA"/>
</dbReference>
<dbReference type="Gene3D" id="3.40.50.1820">
    <property type="entry name" value="alpha/beta hydrolase"/>
    <property type="match status" value="1"/>
</dbReference>
<feature type="domain" description="AB hydrolase-1" evidence="1">
    <location>
        <begin position="6"/>
        <end position="253"/>
    </location>
</feature>
<accession>A0A1U9VEA3</accession>
<name>A0A1U9VEA3_9RALS</name>
<dbReference type="PANTHER" id="PTHR43689">
    <property type="entry name" value="HYDROLASE"/>
    <property type="match status" value="1"/>
</dbReference>
<proteinExistence type="predicted"/>
<dbReference type="SUPFAM" id="SSF53474">
    <property type="entry name" value="alpha/beta-Hydrolases"/>
    <property type="match status" value="1"/>
</dbReference>
<dbReference type="Pfam" id="PF12697">
    <property type="entry name" value="Abhydrolase_6"/>
    <property type="match status" value="1"/>
</dbReference>
<dbReference type="GO" id="GO:0016787">
    <property type="term" value="F:hydrolase activity"/>
    <property type="evidence" value="ECO:0007669"/>
    <property type="project" value="UniProtKB-KW"/>
</dbReference>
<protein>
    <submittedName>
        <fullName evidence="2">Alpha/beta hydrolase</fullName>
    </submittedName>
</protein>
<evidence type="ECO:0000313" key="3">
    <source>
        <dbReference type="Proteomes" id="UP000189628"/>
    </source>
</evidence>
<evidence type="ECO:0000259" key="1">
    <source>
        <dbReference type="Pfam" id="PF12697"/>
    </source>
</evidence>